<dbReference type="Gene3D" id="3.40.850.10">
    <property type="entry name" value="Kinesin motor domain"/>
    <property type="match status" value="1"/>
</dbReference>
<accession>A0A196SBD4</accession>
<dbReference type="InterPro" id="IPR036961">
    <property type="entry name" value="Kinesin_motor_dom_sf"/>
</dbReference>
<dbReference type="GO" id="GO:0007018">
    <property type="term" value="P:microtubule-based movement"/>
    <property type="evidence" value="ECO:0007669"/>
    <property type="project" value="InterPro"/>
</dbReference>
<keyword evidence="8" id="KW-0175">Coiled coil</keyword>
<comment type="similarity">
    <text evidence="1">Belongs to the TRAFAC class myosin-kinesin ATPase superfamily. Kinesin family. KIN-14 subfamily.</text>
</comment>
<feature type="domain" description="Kinesin motor" evidence="10">
    <location>
        <begin position="344"/>
        <end position="666"/>
    </location>
</feature>
<organism evidence="11 12">
    <name type="scientific">Blastocystis sp. subtype 1 (strain ATCC 50177 / NandII)</name>
    <dbReference type="NCBI Taxonomy" id="478820"/>
    <lineage>
        <taxon>Eukaryota</taxon>
        <taxon>Sar</taxon>
        <taxon>Stramenopiles</taxon>
        <taxon>Bigyra</taxon>
        <taxon>Opalozoa</taxon>
        <taxon>Opalinata</taxon>
        <taxon>Blastocystidae</taxon>
        <taxon>Blastocystis</taxon>
    </lineage>
</organism>
<keyword evidence="4 6" id="KW-0067">ATP-binding</keyword>
<dbReference type="GO" id="GO:0005874">
    <property type="term" value="C:microtubule"/>
    <property type="evidence" value="ECO:0007669"/>
    <property type="project" value="UniProtKB-KW"/>
</dbReference>
<dbReference type="GO" id="GO:0005524">
    <property type="term" value="F:ATP binding"/>
    <property type="evidence" value="ECO:0007669"/>
    <property type="project" value="UniProtKB-UniRule"/>
</dbReference>
<evidence type="ECO:0000313" key="12">
    <source>
        <dbReference type="Proteomes" id="UP000078348"/>
    </source>
</evidence>
<dbReference type="OrthoDB" id="3176171at2759"/>
<evidence type="ECO:0000256" key="4">
    <source>
        <dbReference type="ARBA" id="ARBA00022840"/>
    </source>
</evidence>
<dbReference type="PANTHER" id="PTHR47972">
    <property type="entry name" value="KINESIN-LIKE PROTEIN KLP-3"/>
    <property type="match status" value="1"/>
</dbReference>
<reference evidence="11 12" key="1">
    <citation type="submission" date="2016-05" db="EMBL/GenBank/DDBJ databases">
        <title>Nuclear genome of Blastocystis sp. subtype 1 NandII.</title>
        <authorList>
            <person name="Gentekaki E."/>
            <person name="Curtis B."/>
            <person name="Stairs C."/>
            <person name="Eme L."/>
            <person name="Herman E."/>
            <person name="Klimes V."/>
            <person name="Arias M.C."/>
            <person name="Elias M."/>
            <person name="Hilliou F."/>
            <person name="Klute M."/>
            <person name="Malik S.-B."/>
            <person name="Pightling A."/>
            <person name="Rachubinski R."/>
            <person name="Salas D."/>
            <person name="Schlacht A."/>
            <person name="Suga H."/>
            <person name="Archibald J."/>
            <person name="Ball S.G."/>
            <person name="Clark G."/>
            <person name="Dacks J."/>
            <person name="Van Der Giezen M."/>
            <person name="Tsaousis A."/>
            <person name="Roger A."/>
        </authorList>
    </citation>
    <scope>NUCLEOTIDE SEQUENCE [LARGE SCALE GENOMIC DNA]</scope>
    <source>
        <strain evidence="12">ATCC 50177 / NandII</strain>
    </source>
</reference>
<evidence type="ECO:0000256" key="2">
    <source>
        <dbReference type="ARBA" id="ARBA00022701"/>
    </source>
</evidence>
<evidence type="ECO:0000256" key="1">
    <source>
        <dbReference type="ARBA" id="ARBA00010899"/>
    </source>
</evidence>
<keyword evidence="12" id="KW-1185">Reference proteome</keyword>
<sequence length="678" mass="76264">MVIARDAKMAELNQQGVEAEKKRQKEEAETVAREWAAKLEEVKEAVKEAETSVRALEAEKKKVEKETATEAATIEAKKREKAENDANCRLLVKSQSEKQARSEQELGELKAMIAGYEDSYRSAVVEMARVKQAIATESEALQGAEARLRQVKEEAERRLAEASEKEKENAGRRGAVERQKREVEATRRTLEAKQQDVNQLRVDLEDQAALYASEKKRLAERLAEQEKELAEGATLWAKEKAEKEARLAFLTQHAGQLRGDNAALQQQVTALRDNSTAEEQAYLEQVGQLQQQIDALREKHAQRVREQAFLQESEAMVAELEARAAEGEIVRRRLHNTLQELRGNLRVISRVRPLLPTDRTASPMPAVWCEGDSTVCVRYKEKVQQFTFDGAFGTESTQDEVFDEVSNFVQSALDGYNVCLFTYGQTGSGKTYTMQGVGEGRERGIVPRSIEMVVEDVAKLREVGWEYEIAVSFVEIYREMLRDLLVDRRQRAKLEVKLDAEGHPYIPNVTKLRVESKRHIHNLMAIASSCRAVGATDMNDCSSRSHVIFTIYLHGVNRRKQTSVEGRLNLVDLAGSERLDKSHSTGEALEEAKFINRSLSALSNVFINIRSNASHVNFRDTKLTLLLKDCLSKEGKTLMFVNLSPVAESAQESLCSLNFAATANQVKQGQAKRKVARI</sequence>
<dbReference type="PANTHER" id="PTHR47972:SF45">
    <property type="entry name" value="PROTEIN CLARET SEGREGATIONAL"/>
    <property type="match status" value="1"/>
</dbReference>
<keyword evidence="2 7" id="KW-0493">Microtubule</keyword>
<comment type="caution">
    <text evidence="11">The sequence shown here is derived from an EMBL/GenBank/DDBJ whole genome shotgun (WGS) entry which is preliminary data.</text>
</comment>
<evidence type="ECO:0000259" key="10">
    <source>
        <dbReference type="PROSITE" id="PS50067"/>
    </source>
</evidence>
<dbReference type="PRINTS" id="PR00380">
    <property type="entry name" value="KINESINHEAVY"/>
</dbReference>
<feature type="binding site" evidence="6">
    <location>
        <begin position="424"/>
        <end position="431"/>
    </location>
    <ligand>
        <name>ATP</name>
        <dbReference type="ChEBI" id="CHEBI:30616"/>
    </ligand>
</feature>
<dbReference type="InterPro" id="IPR001752">
    <property type="entry name" value="Kinesin_motor_dom"/>
</dbReference>
<name>A0A196SBD4_BLAHN</name>
<dbReference type="Proteomes" id="UP000078348">
    <property type="component" value="Unassembled WGS sequence"/>
</dbReference>
<dbReference type="InterPro" id="IPR027640">
    <property type="entry name" value="Kinesin-like_fam"/>
</dbReference>
<gene>
    <name evidence="11" type="ORF">AV274_4994</name>
</gene>
<dbReference type="GO" id="GO:0003777">
    <property type="term" value="F:microtubule motor activity"/>
    <property type="evidence" value="ECO:0007669"/>
    <property type="project" value="InterPro"/>
</dbReference>
<dbReference type="EMBL" id="LXWW01000421">
    <property type="protein sequence ID" value="OAO13319.1"/>
    <property type="molecule type" value="Genomic_DNA"/>
</dbReference>
<evidence type="ECO:0000256" key="7">
    <source>
        <dbReference type="RuleBase" id="RU000394"/>
    </source>
</evidence>
<dbReference type="InterPro" id="IPR027417">
    <property type="entry name" value="P-loop_NTPase"/>
</dbReference>
<feature type="coiled-coil region" evidence="8">
    <location>
        <begin position="7"/>
        <end position="66"/>
    </location>
</feature>
<evidence type="ECO:0000256" key="3">
    <source>
        <dbReference type="ARBA" id="ARBA00022741"/>
    </source>
</evidence>
<evidence type="ECO:0000313" key="11">
    <source>
        <dbReference type="EMBL" id="OAO13319.1"/>
    </source>
</evidence>
<evidence type="ECO:0000256" key="5">
    <source>
        <dbReference type="ARBA" id="ARBA00023175"/>
    </source>
</evidence>
<keyword evidence="5 6" id="KW-0505">Motor protein</keyword>
<dbReference type="InterPro" id="IPR019821">
    <property type="entry name" value="Kinesin_motor_CS"/>
</dbReference>
<dbReference type="PROSITE" id="PS00411">
    <property type="entry name" value="KINESIN_MOTOR_1"/>
    <property type="match status" value="1"/>
</dbReference>
<feature type="region of interest" description="Disordered" evidence="9">
    <location>
        <begin position="151"/>
        <end position="187"/>
    </location>
</feature>
<protein>
    <recommendedName>
        <fullName evidence="7">Kinesin-like protein</fullName>
    </recommendedName>
</protein>
<dbReference type="SMART" id="SM00129">
    <property type="entry name" value="KISc"/>
    <property type="match status" value="1"/>
</dbReference>
<dbReference type="Pfam" id="PF00225">
    <property type="entry name" value="Kinesin"/>
    <property type="match status" value="1"/>
</dbReference>
<keyword evidence="3 6" id="KW-0547">Nucleotide-binding</keyword>
<evidence type="ECO:0000256" key="8">
    <source>
        <dbReference type="SAM" id="Coils"/>
    </source>
</evidence>
<dbReference type="GO" id="GO:0008017">
    <property type="term" value="F:microtubule binding"/>
    <property type="evidence" value="ECO:0007669"/>
    <property type="project" value="InterPro"/>
</dbReference>
<dbReference type="STRING" id="478820.A0A196SBD4"/>
<proteinExistence type="inferred from homology"/>
<evidence type="ECO:0000256" key="9">
    <source>
        <dbReference type="SAM" id="MobiDB-lite"/>
    </source>
</evidence>
<dbReference type="SUPFAM" id="SSF52540">
    <property type="entry name" value="P-loop containing nucleoside triphosphate hydrolases"/>
    <property type="match status" value="1"/>
</dbReference>
<dbReference type="AlphaFoldDB" id="A0A196SBD4"/>
<evidence type="ECO:0000256" key="6">
    <source>
        <dbReference type="PROSITE-ProRule" id="PRU00283"/>
    </source>
</evidence>
<dbReference type="PROSITE" id="PS50067">
    <property type="entry name" value="KINESIN_MOTOR_2"/>
    <property type="match status" value="1"/>
</dbReference>